<reference evidence="1" key="1">
    <citation type="journal article" date="2014" name="Nat. Commun.">
        <title>The rainbow trout genome provides novel insights into evolution after whole-genome duplication in vertebrates.</title>
        <authorList>
            <person name="Berthelot C."/>
            <person name="Brunet F."/>
            <person name="Chalopin D."/>
            <person name="Juanchich A."/>
            <person name="Bernard M."/>
            <person name="Noel B."/>
            <person name="Bento P."/>
            <person name="Da Silva C."/>
            <person name="Labadie K."/>
            <person name="Alberti A."/>
            <person name="Aury J.M."/>
            <person name="Louis A."/>
            <person name="Dehais P."/>
            <person name="Bardou P."/>
            <person name="Montfort J."/>
            <person name="Klopp C."/>
            <person name="Cabau C."/>
            <person name="Gaspin C."/>
            <person name="Thorgaard G.H."/>
            <person name="Boussaha M."/>
            <person name="Quillet E."/>
            <person name="Guyomard R."/>
            <person name="Galiana D."/>
            <person name="Bobe J."/>
            <person name="Volff J.N."/>
            <person name="Genet C."/>
            <person name="Wincker P."/>
            <person name="Jaillon O."/>
            <person name="Roest Crollius H."/>
            <person name="Guiguen Y."/>
        </authorList>
    </citation>
    <scope>NUCLEOTIDE SEQUENCE [LARGE SCALE GENOMIC DNA]</scope>
</reference>
<gene>
    <name evidence="1" type="ORF">GSONMT00051003001</name>
</gene>
<dbReference type="EMBL" id="FR905090">
    <property type="protein sequence ID" value="CDQ75899.1"/>
    <property type="molecule type" value="Genomic_DNA"/>
</dbReference>
<name>A0A060XF13_ONCMY</name>
<protein>
    <submittedName>
        <fullName evidence="1">Uncharacterized protein</fullName>
    </submittedName>
</protein>
<dbReference type="AlphaFoldDB" id="A0A060XF13"/>
<evidence type="ECO:0000313" key="1">
    <source>
        <dbReference type="EMBL" id="CDQ75899.1"/>
    </source>
</evidence>
<dbReference type="Proteomes" id="UP000193380">
    <property type="component" value="Unassembled WGS sequence"/>
</dbReference>
<proteinExistence type="predicted"/>
<accession>A0A060XF13</accession>
<evidence type="ECO:0000313" key="2">
    <source>
        <dbReference type="Proteomes" id="UP000193380"/>
    </source>
</evidence>
<reference evidence="1" key="2">
    <citation type="submission" date="2014-03" db="EMBL/GenBank/DDBJ databases">
        <authorList>
            <person name="Genoscope - CEA"/>
        </authorList>
    </citation>
    <scope>NUCLEOTIDE SEQUENCE</scope>
</reference>
<organism evidence="1 2">
    <name type="scientific">Oncorhynchus mykiss</name>
    <name type="common">Rainbow trout</name>
    <name type="synonym">Salmo gairdneri</name>
    <dbReference type="NCBI Taxonomy" id="8022"/>
    <lineage>
        <taxon>Eukaryota</taxon>
        <taxon>Metazoa</taxon>
        <taxon>Chordata</taxon>
        <taxon>Craniata</taxon>
        <taxon>Vertebrata</taxon>
        <taxon>Euteleostomi</taxon>
        <taxon>Actinopterygii</taxon>
        <taxon>Neopterygii</taxon>
        <taxon>Teleostei</taxon>
        <taxon>Protacanthopterygii</taxon>
        <taxon>Salmoniformes</taxon>
        <taxon>Salmonidae</taxon>
        <taxon>Salmoninae</taxon>
        <taxon>Oncorhynchus</taxon>
    </lineage>
</organism>
<sequence>MQPGSVCLKEGTGEKVLMEGEQTHKINTENSLWNLDTVWCCLSVRVVRCGGVQCRRERRRLM</sequence>
<dbReference type="PaxDb" id="8022-A0A060XF13"/>